<reference evidence="5 6" key="1">
    <citation type="submission" date="2017-02" db="EMBL/GenBank/DDBJ databases">
        <title>Genomes of Trichoderma spp. with biocontrol activity.</title>
        <authorList>
            <person name="Gardiner D."/>
            <person name="Kazan K."/>
            <person name="Vos C."/>
            <person name="Harvey P."/>
        </authorList>
    </citation>
    <scope>NUCLEOTIDE SEQUENCE [LARGE SCALE GENOMIC DNA]</scope>
    <source>
        <strain evidence="5 6">Tr1</strain>
    </source>
</reference>
<proteinExistence type="inferred from homology"/>
<name>A0A2K0UH62_TRIHA</name>
<organism evidence="5 6">
    <name type="scientific">Trichoderma harzianum</name>
    <name type="common">Hypocrea lixii</name>
    <dbReference type="NCBI Taxonomy" id="5544"/>
    <lineage>
        <taxon>Eukaryota</taxon>
        <taxon>Fungi</taxon>
        <taxon>Dikarya</taxon>
        <taxon>Ascomycota</taxon>
        <taxon>Pezizomycotina</taxon>
        <taxon>Sordariomycetes</taxon>
        <taxon>Hypocreomycetidae</taxon>
        <taxon>Hypocreales</taxon>
        <taxon>Hypocreaceae</taxon>
        <taxon>Trichoderma</taxon>
    </lineage>
</organism>
<evidence type="ECO:0000313" key="6">
    <source>
        <dbReference type="Proteomes" id="UP000236290"/>
    </source>
</evidence>
<dbReference type="InterPro" id="IPR008030">
    <property type="entry name" value="NmrA-like"/>
</dbReference>
<accession>A0A2K0UH62</accession>
<dbReference type="Proteomes" id="UP000236290">
    <property type="component" value="Unassembled WGS sequence"/>
</dbReference>
<sequence>MPEPSRIVVVVGATGNQGAGVVRALLDSETADGNPWFVRAITRDPNSVKAKRFLADYQTDDSRLVLVAGHVYDKSSLQDAFAGAYGVFGLTSESYPGRILEREEEMQHEIEAGRNIILAAKSCGIKHFVFSSLPDMVKATRGQFPKIHHMNNKHVIEQIAREELGGVTFIIPGSSPDLVTWCHCGKN</sequence>
<dbReference type="EMBL" id="MTYI01000037">
    <property type="protein sequence ID" value="PNP57099.1"/>
    <property type="molecule type" value="Genomic_DNA"/>
</dbReference>
<keyword evidence="3" id="KW-0560">Oxidoreductase</keyword>
<comment type="similarity">
    <text evidence="1">Belongs to the NmrA-type oxidoreductase family.</text>
</comment>
<dbReference type="InterPro" id="IPR051164">
    <property type="entry name" value="NmrA-like_oxidored"/>
</dbReference>
<dbReference type="GO" id="GO:0016491">
    <property type="term" value="F:oxidoreductase activity"/>
    <property type="evidence" value="ECO:0007669"/>
    <property type="project" value="UniProtKB-KW"/>
</dbReference>
<dbReference type="OrthoDB" id="3358371at2759"/>
<evidence type="ECO:0000256" key="1">
    <source>
        <dbReference type="ARBA" id="ARBA00006328"/>
    </source>
</evidence>
<dbReference type="SUPFAM" id="SSF51735">
    <property type="entry name" value="NAD(P)-binding Rossmann-fold domains"/>
    <property type="match status" value="1"/>
</dbReference>
<evidence type="ECO:0000313" key="5">
    <source>
        <dbReference type="EMBL" id="PNP57099.1"/>
    </source>
</evidence>
<evidence type="ECO:0000256" key="3">
    <source>
        <dbReference type="ARBA" id="ARBA00023002"/>
    </source>
</evidence>
<evidence type="ECO:0000256" key="2">
    <source>
        <dbReference type="ARBA" id="ARBA00022857"/>
    </source>
</evidence>
<dbReference type="PANTHER" id="PTHR42748">
    <property type="entry name" value="NITROGEN METABOLITE REPRESSION PROTEIN NMRA FAMILY MEMBER"/>
    <property type="match status" value="1"/>
</dbReference>
<comment type="caution">
    <text evidence="5">The sequence shown here is derived from an EMBL/GenBank/DDBJ whole genome shotgun (WGS) entry which is preliminary data.</text>
</comment>
<dbReference type="Gene3D" id="3.40.50.720">
    <property type="entry name" value="NAD(P)-binding Rossmann-like Domain"/>
    <property type="match status" value="1"/>
</dbReference>
<gene>
    <name evidence="5" type="ORF">THARTR1_02941</name>
</gene>
<dbReference type="GO" id="GO:0005634">
    <property type="term" value="C:nucleus"/>
    <property type="evidence" value="ECO:0007669"/>
    <property type="project" value="TreeGrafter"/>
</dbReference>
<keyword evidence="2" id="KW-0521">NADP</keyword>
<dbReference type="InterPro" id="IPR036291">
    <property type="entry name" value="NAD(P)-bd_dom_sf"/>
</dbReference>
<feature type="domain" description="NmrA-like" evidence="4">
    <location>
        <begin position="7"/>
        <end position="170"/>
    </location>
</feature>
<protein>
    <recommendedName>
        <fullName evidence="4">NmrA-like domain-containing protein</fullName>
    </recommendedName>
</protein>
<dbReference type="AlphaFoldDB" id="A0A2K0UH62"/>
<dbReference type="Pfam" id="PF05368">
    <property type="entry name" value="NmrA"/>
    <property type="match status" value="1"/>
</dbReference>
<evidence type="ECO:0000259" key="4">
    <source>
        <dbReference type="Pfam" id="PF05368"/>
    </source>
</evidence>
<dbReference type="PANTHER" id="PTHR42748:SF30">
    <property type="entry name" value="NMRA-LIKE DOMAIN-CONTAINING PROTEIN"/>
    <property type="match status" value="1"/>
</dbReference>